<organism evidence="1 2">
    <name type="scientific">Necator americanus</name>
    <name type="common">Human hookworm</name>
    <dbReference type="NCBI Taxonomy" id="51031"/>
    <lineage>
        <taxon>Eukaryota</taxon>
        <taxon>Metazoa</taxon>
        <taxon>Ecdysozoa</taxon>
        <taxon>Nematoda</taxon>
        <taxon>Chromadorea</taxon>
        <taxon>Rhabditida</taxon>
        <taxon>Rhabditina</taxon>
        <taxon>Rhabditomorpha</taxon>
        <taxon>Strongyloidea</taxon>
        <taxon>Ancylostomatidae</taxon>
        <taxon>Bunostominae</taxon>
        <taxon>Necator</taxon>
    </lineage>
</organism>
<gene>
    <name evidence="1" type="primary">Necator_chrII.g6781</name>
    <name evidence="1" type="ORF">RB195_018988</name>
</gene>
<proteinExistence type="predicted"/>
<evidence type="ECO:0000313" key="2">
    <source>
        <dbReference type="Proteomes" id="UP001303046"/>
    </source>
</evidence>
<protein>
    <submittedName>
        <fullName evidence="1">Uncharacterized protein</fullName>
    </submittedName>
</protein>
<keyword evidence="2" id="KW-1185">Reference proteome</keyword>
<name>A0ABR1CC26_NECAM</name>
<accession>A0ABR1CC26</accession>
<evidence type="ECO:0000313" key="1">
    <source>
        <dbReference type="EMBL" id="KAK6736041.1"/>
    </source>
</evidence>
<sequence>MIAKMTATFNDSPETAKLEKTAEIQDNAIWRELHECGFFPSEQKAQKSFCMTDCRYRMPLQHYYGLNTAKVTVLYTKRTILLSRAHIGSEQLGVGCIEMEELLSLASSLQSE</sequence>
<comment type="caution">
    <text evidence="1">The sequence shown here is derived from an EMBL/GenBank/DDBJ whole genome shotgun (WGS) entry which is preliminary data.</text>
</comment>
<dbReference type="Proteomes" id="UP001303046">
    <property type="component" value="Unassembled WGS sequence"/>
</dbReference>
<dbReference type="EMBL" id="JAVFWL010000002">
    <property type="protein sequence ID" value="KAK6736041.1"/>
    <property type="molecule type" value="Genomic_DNA"/>
</dbReference>
<reference evidence="1 2" key="1">
    <citation type="submission" date="2023-08" db="EMBL/GenBank/DDBJ databases">
        <title>A Necator americanus chromosomal reference genome.</title>
        <authorList>
            <person name="Ilik V."/>
            <person name="Petrzelkova K.J."/>
            <person name="Pardy F."/>
            <person name="Fuh T."/>
            <person name="Niatou-Singa F.S."/>
            <person name="Gouil Q."/>
            <person name="Baker L."/>
            <person name="Ritchie M.E."/>
            <person name="Jex A.R."/>
            <person name="Gazzola D."/>
            <person name="Li H."/>
            <person name="Toshio Fujiwara R."/>
            <person name="Zhan B."/>
            <person name="Aroian R.V."/>
            <person name="Pafco B."/>
            <person name="Schwarz E.M."/>
        </authorList>
    </citation>
    <scope>NUCLEOTIDE SEQUENCE [LARGE SCALE GENOMIC DNA]</scope>
    <source>
        <strain evidence="1 2">Aroian</strain>
        <tissue evidence="1">Whole animal</tissue>
    </source>
</reference>